<dbReference type="InterPro" id="IPR011978">
    <property type="entry name" value="YgfB-like"/>
</dbReference>
<dbReference type="Pfam" id="PF02810">
    <property type="entry name" value="SEC-C"/>
    <property type="match status" value="1"/>
</dbReference>
<dbReference type="Proteomes" id="UP001336250">
    <property type="component" value="Unassembled WGS sequence"/>
</dbReference>
<reference evidence="1 2" key="1">
    <citation type="submission" date="2024-02" db="EMBL/GenBank/DDBJ databases">
        <title>Genome sequence of Aquincola sp. MAHUQ-54.</title>
        <authorList>
            <person name="Huq M.A."/>
        </authorList>
    </citation>
    <scope>NUCLEOTIDE SEQUENCE [LARGE SCALE GENOMIC DNA]</scope>
    <source>
        <strain evidence="1 2">MAHUQ-54</strain>
    </source>
</reference>
<dbReference type="SUPFAM" id="SSF103642">
    <property type="entry name" value="Sec-C motif"/>
    <property type="match status" value="1"/>
</dbReference>
<dbReference type="PANTHER" id="PTHR33747">
    <property type="entry name" value="UPF0225 PROTEIN SCO1677"/>
    <property type="match status" value="1"/>
</dbReference>
<sequence>MKLDLTDDELDELDTLLTQTPEPAEPLDAIMLDGYLCGVLVQPRVVPKAEWLPPIFDLETGRLPEGVDPAWLARCETLIERRYAALNAALAEDGWFDPLVVDLDRAAPASEYDPVQSEASRTLMPWVAGFHWALERFPALFDVADDAIALALARLYRHLPAETDEDRELNETLERDHPLATVDEAIEDLVATVMELWDLTSKQRFHVDTVRREEPKVGRNDPCPCGSGRKFKQCHGRG</sequence>
<dbReference type="NCBIfam" id="TIGR02292">
    <property type="entry name" value="ygfB_yecA"/>
    <property type="match status" value="1"/>
</dbReference>
<dbReference type="EMBL" id="JAZIBG010000049">
    <property type="protein sequence ID" value="MEF7616837.1"/>
    <property type="molecule type" value="Genomic_DNA"/>
</dbReference>
<dbReference type="InterPro" id="IPR004027">
    <property type="entry name" value="SEC_C_motif"/>
</dbReference>
<accession>A0AAW9QJ34</accession>
<dbReference type="Gene3D" id="3.10.450.50">
    <property type="match status" value="1"/>
</dbReference>
<dbReference type="SUPFAM" id="SSF101327">
    <property type="entry name" value="YgfB-like"/>
    <property type="match status" value="1"/>
</dbReference>
<protein>
    <submittedName>
        <fullName evidence="1">UPF0149 family protein</fullName>
    </submittedName>
</protein>
<dbReference type="RefSeq" id="WP_332292432.1">
    <property type="nucleotide sequence ID" value="NZ_JAZIBG010000049.1"/>
</dbReference>
<organism evidence="1 2">
    <name type="scientific">Aquincola agrisoli</name>
    <dbReference type="NCBI Taxonomy" id="3119538"/>
    <lineage>
        <taxon>Bacteria</taxon>
        <taxon>Pseudomonadati</taxon>
        <taxon>Pseudomonadota</taxon>
        <taxon>Betaproteobacteria</taxon>
        <taxon>Burkholderiales</taxon>
        <taxon>Sphaerotilaceae</taxon>
        <taxon>Aquincola</taxon>
    </lineage>
</organism>
<name>A0AAW9QJ34_9BURK</name>
<dbReference type="AlphaFoldDB" id="A0AAW9QJ34"/>
<dbReference type="InterPro" id="IPR036255">
    <property type="entry name" value="YgfB-like_sf"/>
</dbReference>
<proteinExistence type="predicted"/>
<keyword evidence="2" id="KW-1185">Reference proteome</keyword>
<evidence type="ECO:0000313" key="1">
    <source>
        <dbReference type="EMBL" id="MEF7616837.1"/>
    </source>
</evidence>
<gene>
    <name evidence="1" type="ORF">V4F39_23185</name>
</gene>
<dbReference type="Pfam" id="PF03695">
    <property type="entry name" value="UPF0149"/>
    <property type="match status" value="1"/>
</dbReference>
<evidence type="ECO:0000313" key="2">
    <source>
        <dbReference type="Proteomes" id="UP001336250"/>
    </source>
</evidence>
<comment type="caution">
    <text evidence="1">The sequence shown here is derived from an EMBL/GenBank/DDBJ whole genome shotgun (WGS) entry which is preliminary data.</text>
</comment>
<dbReference type="PANTHER" id="PTHR33747:SF1">
    <property type="entry name" value="ADENYLATE CYCLASE-ASSOCIATED CAP C-TERMINAL DOMAIN-CONTAINING PROTEIN"/>
    <property type="match status" value="1"/>
</dbReference>